<feature type="compositionally biased region" description="Gly residues" evidence="1">
    <location>
        <begin position="31"/>
        <end position="52"/>
    </location>
</feature>
<evidence type="ECO:0000313" key="2">
    <source>
        <dbReference type="EMBL" id="KAG2598761.1"/>
    </source>
</evidence>
<accession>A0A8T0SJN7</accession>
<protein>
    <submittedName>
        <fullName evidence="2">Uncharacterized protein</fullName>
    </submittedName>
</protein>
<feature type="region of interest" description="Disordered" evidence="1">
    <location>
        <begin position="31"/>
        <end position="117"/>
    </location>
</feature>
<name>A0A8T0SJN7_PANVG</name>
<feature type="compositionally biased region" description="Basic residues" evidence="1">
    <location>
        <begin position="54"/>
        <end position="63"/>
    </location>
</feature>
<feature type="compositionally biased region" description="Basic and acidic residues" evidence="1">
    <location>
        <begin position="69"/>
        <end position="83"/>
    </location>
</feature>
<comment type="caution">
    <text evidence="2">The sequence shown here is derived from an EMBL/GenBank/DDBJ whole genome shotgun (WGS) entry which is preliminary data.</text>
</comment>
<dbReference type="Proteomes" id="UP000823388">
    <property type="component" value="Chromosome 5K"/>
</dbReference>
<dbReference type="AlphaFoldDB" id="A0A8T0SJN7"/>
<feature type="compositionally biased region" description="Basic residues" evidence="1">
    <location>
        <begin position="243"/>
        <end position="253"/>
    </location>
</feature>
<feature type="region of interest" description="Disordered" evidence="1">
    <location>
        <begin position="230"/>
        <end position="267"/>
    </location>
</feature>
<proteinExistence type="predicted"/>
<reference evidence="2" key="1">
    <citation type="submission" date="2020-05" db="EMBL/GenBank/DDBJ databases">
        <title>WGS assembly of Panicum virgatum.</title>
        <authorList>
            <person name="Lovell J.T."/>
            <person name="Jenkins J."/>
            <person name="Shu S."/>
            <person name="Juenger T.E."/>
            <person name="Schmutz J."/>
        </authorList>
    </citation>
    <scope>NUCLEOTIDE SEQUENCE</scope>
    <source>
        <strain evidence="2">AP13</strain>
    </source>
</reference>
<sequence length="267" mass="27571">MAVLWYWRIVCHSVAEDAKIMRYGRGGGAVGRGGGAQAGAGAQGGGAPGAGAGARRRLWRRRSGGGEGGRCKPGRERRADADAWAKAGAGGRRAGTGAGARVGPQEGGAMGPGQGRWRHGVAFRRDRGGAAGAERSGSRERSALAAISVITRDRAAPRLLIGPRVLTRRLPQASSPLGSALAQVAAPVAPSPRLPLLSSPSPPLASRSARCAVGRRLSACLLPACRRPTVPSAQACAGAPRGQRPRPQWRKRLPQIPKVKSPFRSPP</sequence>
<gene>
    <name evidence="2" type="ORF">PVAP13_5KG376407</name>
</gene>
<keyword evidence="3" id="KW-1185">Reference proteome</keyword>
<feature type="compositionally biased region" description="Gly residues" evidence="1">
    <location>
        <begin position="88"/>
        <end position="114"/>
    </location>
</feature>
<organism evidence="2 3">
    <name type="scientific">Panicum virgatum</name>
    <name type="common">Blackwell switchgrass</name>
    <dbReference type="NCBI Taxonomy" id="38727"/>
    <lineage>
        <taxon>Eukaryota</taxon>
        <taxon>Viridiplantae</taxon>
        <taxon>Streptophyta</taxon>
        <taxon>Embryophyta</taxon>
        <taxon>Tracheophyta</taxon>
        <taxon>Spermatophyta</taxon>
        <taxon>Magnoliopsida</taxon>
        <taxon>Liliopsida</taxon>
        <taxon>Poales</taxon>
        <taxon>Poaceae</taxon>
        <taxon>PACMAD clade</taxon>
        <taxon>Panicoideae</taxon>
        <taxon>Panicodae</taxon>
        <taxon>Paniceae</taxon>
        <taxon>Panicinae</taxon>
        <taxon>Panicum</taxon>
        <taxon>Panicum sect. Hiantes</taxon>
    </lineage>
</organism>
<dbReference type="EMBL" id="CM029045">
    <property type="protein sequence ID" value="KAG2598761.1"/>
    <property type="molecule type" value="Genomic_DNA"/>
</dbReference>
<evidence type="ECO:0000313" key="3">
    <source>
        <dbReference type="Proteomes" id="UP000823388"/>
    </source>
</evidence>
<evidence type="ECO:0000256" key="1">
    <source>
        <dbReference type="SAM" id="MobiDB-lite"/>
    </source>
</evidence>